<dbReference type="InterPro" id="IPR002939">
    <property type="entry name" value="DnaJ_C"/>
</dbReference>
<feature type="binding site" evidence="11">
    <location>
        <position position="190"/>
    </location>
    <ligand>
        <name>Zn(2+)</name>
        <dbReference type="ChEBI" id="CHEBI:29105"/>
        <label>2</label>
    </ligand>
</feature>
<feature type="binding site" evidence="11">
    <location>
        <position position="201"/>
    </location>
    <ligand>
        <name>Zn(2+)</name>
        <dbReference type="ChEBI" id="CHEBI:29105"/>
        <label>1</label>
    </ligand>
</feature>
<feature type="zinc finger region" description="CR-type" evidence="12">
    <location>
        <begin position="132"/>
        <end position="213"/>
    </location>
</feature>
<dbReference type="PROSITE" id="PS00636">
    <property type="entry name" value="DNAJ_1"/>
    <property type="match status" value="1"/>
</dbReference>
<proteinExistence type="inferred from homology"/>
<sequence>MATGARDYYEVLGVSRDASQEEIKRAYRNLAAKYHPDRNKSPDAAEKFKEIQAAYDVLSDEQRRRQYDRYGHAAWDEMPSNGFSSGFGANPFADIFDIFFGESPTARGRTDVARGDDLREDVELTLEEVATGVTKTIRYARMETCEACQGTGAGAGSVDTCPQCHGRGQIRFTQTSLLGTFQTIQTCMRCRGTGKVIRDPCRHCNGTGRVRRTCERTVNIPAGVETGVRLRLVGEGDVGERGGPPGDLYLVIYVRDHEIFERRGSHIYCEVPVSITTATLGGTIEVPVLGGKETLKLEPGTQPGQEYVLPGKGLPELNGRRRGDQHVIITVQIPKQLTPEQRALLQQLAVTFGEKAEDHESRSILARLFGKH</sequence>
<evidence type="ECO:0000259" key="14">
    <source>
        <dbReference type="PROSITE" id="PS51188"/>
    </source>
</evidence>
<dbReference type="SMART" id="SM00271">
    <property type="entry name" value="DnaJ"/>
    <property type="match status" value="1"/>
</dbReference>
<dbReference type="AlphaFoldDB" id="S0EXD1"/>
<evidence type="ECO:0000256" key="11">
    <source>
        <dbReference type="HAMAP-Rule" id="MF_01152"/>
    </source>
</evidence>
<dbReference type="Gene3D" id="2.10.230.10">
    <property type="entry name" value="Heat shock protein DnaJ, cysteine-rich domain"/>
    <property type="match status" value="1"/>
</dbReference>
<keyword evidence="6 11" id="KW-0862">Zinc</keyword>
<evidence type="ECO:0000256" key="9">
    <source>
        <dbReference type="ARBA" id="ARBA00061004"/>
    </source>
</evidence>
<keyword evidence="1 11" id="KW-0963">Cytoplasm</keyword>
<dbReference type="FunFam" id="2.60.260.20:FF:000005">
    <property type="entry name" value="Chaperone protein dnaJ 1, mitochondrial"/>
    <property type="match status" value="1"/>
</dbReference>
<evidence type="ECO:0000313" key="15">
    <source>
        <dbReference type="EMBL" id="CCW34952.1"/>
    </source>
</evidence>
<feature type="binding site" evidence="11">
    <location>
        <position position="148"/>
    </location>
    <ligand>
        <name>Zn(2+)</name>
        <dbReference type="ChEBI" id="CHEBI:29105"/>
        <label>1</label>
    </ligand>
</feature>
<dbReference type="HOGENOM" id="CLU_017633_0_7_0"/>
<dbReference type="InterPro" id="IPR008971">
    <property type="entry name" value="HSP40/DnaJ_pept-bd"/>
</dbReference>
<keyword evidence="16" id="KW-1185">Reference proteome</keyword>
<feature type="binding site" evidence="11">
    <location>
        <position position="145"/>
    </location>
    <ligand>
        <name>Zn(2+)</name>
        <dbReference type="ChEBI" id="CHEBI:29105"/>
        <label>1</label>
    </ligand>
</feature>
<dbReference type="PANTHER" id="PTHR43096:SF48">
    <property type="entry name" value="CHAPERONE PROTEIN DNAJ"/>
    <property type="match status" value="1"/>
</dbReference>
<evidence type="ECO:0000256" key="6">
    <source>
        <dbReference type="ARBA" id="ARBA00022833"/>
    </source>
</evidence>
<dbReference type="Proteomes" id="UP000014227">
    <property type="component" value="Chromosome I"/>
</dbReference>
<evidence type="ECO:0000256" key="8">
    <source>
        <dbReference type="ARBA" id="ARBA00023186"/>
    </source>
</evidence>
<dbReference type="Pfam" id="PF00684">
    <property type="entry name" value="DnaJ_CXXCXGXG"/>
    <property type="match status" value="1"/>
</dbReference>
<dbReference type="InterPro" id="IPR036410">
    <property type="entry name" value="HSP_DnaJ_Cys-rich_dom_sf"/>
</dbReference>
<protein>
    <recommendedName>
        <fullName evidence="10 11">Chaperone protein DnaJ</fullName>
    </recommendedName>
</protein>
<evidence type="ECO:0000313" key="16">
    <source>
        <dbReference type="Proteomes" id="UP000014227"/>
    </source>
</evidence>
<comment type="cofactor">
    <cofactor evidence="11">
        <name>Zn(2+)</name>
        <dbReference type="ChEBI" id="CHEBI:29105"/>
    </cofactor>
    <text evidence="11">Binds 2 Zn(2+) ions per monomer.</text>
</comment>
<dbReference type="CDD" id="cd10719">
    <property type="entry name" value="DnaJ_zf"/>
    <property type="match status" value="1"/>
</dbReference>
<dbReference type="FunFam" id="2.10.230.10:FF:000002">
    <property type="entry name" value="Molecular chaperone DnaJ"/>
    <property type="match status" value="1"/>
</dbReference>
<dbReference type="PROSITE" id="PS50076">
    <property type="entry name" value="DNAJ_2"/>
    <property type="match status" value="1"/>
</dbReference>
<comment type="similarity">
    <text evidence="9 11">Belongs to the DnaJ family.</text>
</comment>
<comment type="subcellular location">
    <subcellularLocation>
        <location evidence="11">Cytoplasm</location>
    </subcellularLocation>
</comment>
<evidence type="ECO:0000256" key="12">
    <source>
        <dbReference type="PROSITE-ProRule" id="PRU00546"/>
    </source>
</evidence>
<dbReference type="SUPFAM" id="SSF46565">
    <property type="entry name" value="Chaperone J-domain"/>
    <property type="match status" value="1"/>
</dbReference>
<keyword evidence="8 11" id="KW-0143">Chaperone</keyword>
<dbReference type="PANTHER" id="PTHR43096">
    <property type="entry name" value="DNAJ HOMOLOG 1, MITOCHONDRIAL-RELATED"/>
    <property type="match status" value="1"/>
</dbReference>
<evidence type="ECO:0000256" key="3">
    <source>
        <dbReference type="ARBA" id="ARBA00022723"/>
    </source>
</evidence>
<evidence type="ECO:0000256" key="4">
    <source>
        <dbReference type="ARBA" id="ARBA00022737"/>
    </source>
</evidence>
<dbReference type="Pfam" id="PF01556">
    <property type="entry name" value="DnaJ_C"/>
    <property type="match status" value="1"/>
</dbReference>
<comment type="subunit">
    <text evidence="11">Homodimer.</text>
</comment>
<keyword evidence="5 11" id="KW-0863">Zinc-finger</keyword>
<evidence type="ECO:0000256" key="7">
    <source>
        <dbReference type="ARBA" id="ARBA00023016"/>
    </source>
</evidence>
<dbReference type="Gene3D" id="1.10.287.110">
    <property type="entry name" value="DnaJ domain"/>
    <property type="match status" value="1"/>
</dbReference>
<dbReference type="HAMAP" id="MF_01152">
    <property type="entry name" value="DnaJ"/>
    <property type="match status" value="1"/>
</dbReference>
<dbReference type="InterPro" id="IPR001305">
    <property type="entry name" value="HSP_DnaJ_Cys-rich_dom"/>
</dbReference>
<feature type="binding site" evidence="11">
    <location>
        <position position="187"/>
    </location>
    <ligand>
        <name>Zn(2+)</name>
        <dbReference type="ChEBI" id="CHEBI:29105"/>
        <label>2</label>
    </ligand>
</feature>
<keyword evidence="4 11" id="KW-0677">Repeat</keyword>
<name>S0EXD1_CHTCT</name>
<dbReference type="OrthoDB" id="9779889at2"/>
<dbReference type="GO" id="GO:0006260">
    <property type="term" value="P:DNA replication"/>
    <property type="evidence" value="ECO:0007669"/>
    <property type="project" value="UniProtKB-KW"/>
</dbReference>
<dbReference type="InterPro" id="IPR018253">
    <property type="entry name" value="DnaJ_domain_CS"/>
</dbReference>
<keyword evidence="3 11" id="KW-0479">Metal-binding</keyword>
<dbReference type="PATRIC" id="fig|1303518.3.peg.1153"/>
<dbReference type="InterPro" id="IPR036869">
    <property type="entry name" value="J_dom_sf"/>
</dbReference>
<feature type="binding site" evidence="11">
    <location>
        <position position="204"/>
    </location>
    <ligand>
        <name>Zn(2+)</name>
        <dbReference type="ChEBI" id="CHEBI:29105"/>
        <label>1</label>
    </ligand>
</feature>
<dbReference type="GO" id="GO:0042026">
    <property type="term" value="P:protein refolding"/>
    <property type="evidence" value="ECO:0007669"/>
    <property type="project" value="TreeGrafter"/>
</dbReference>
<accession>S0EXD1</accession>
<dbReference type="NCBIfam" id="NF008035">
    <property type="entry name" value="PRK10767.1"/>
    <property type="match status" value="1"/>
</dbReference>
<feature type="repeat" description="CXXCXGXG motif" evidence="11">
    <location>
        <begin position="161"/>
        <end position="168"/>
    </location>
</feature>
<feature type="domain" description="CR-type" evidence="14">
    <location>
        <begin position="132"/>
        <end position="213"/>
    </location>
</feature>
<keyword evidence="2 11" id="KW-0235">DNA replication</keyword>
<feature type="repeat" description="CXXCXGXG motif" evidence="11">
    <location>
        <begin position="187"/>
        <end position="194"/>
    </location>
</feature>
<gene>
    <name evidence="11" type="primary">dnaJ</name>
    <name evidence="15" type="ORF">CCALI_01133</name>
</gene>
<dbReference type="SUPFAM" id="SSF57938">
    <property type="entry name" value="DnaJ/Hsp40 cysteine-rich domain"/>
    <property type="match status" value="1"/>
</dbReference>
<dbReference type="GO" id="GO:0009408">
    <property type="term" value="P:response to heat"/>
    <property type="evidence" value="ECO:0007669"/>
    <property type="project" value="InterPro"/>
</dbReference>
<feature type="binding site" evidence="11">
    <location>
        <position position="161"/>
    </location>
    <ligand>
        <name>Zn(2+)</name>
        <dbReference type="ChEBI" id="CHEBI:29105"/>
        <label>2</label>
    </ligand>
</feature>
<feature type="binding site" evidence="11">
    <location>
        <position position="164"/>
    </location>
    <ligand>
        <name>Zn(2+)</name>
        <dbReference type="ChEBI" id="CHEBI:29105"/>
        <label>2</label>
    </ligand>
</feature>
<dbReference type="GO" id="GO:0051082">
    <property type="term" value="F:unfolded protein binding"/>
    <property type="evidence" value="ECO:0007669"/>
    <property type="project" value="UniProtKB-UniRule"/>
</dbReference>
<dbReference type="NCBIfam" id="TIGR02349">
    <property type="entry name" value="DnaJ_bact"/>
    <property type="match status" value="1"/>
</dbReference>
<dbReference type="STRING" id="454171.CP488_00025"/>
<dbReference type="GO" id="GO:0005524">
    <property type="term" value="F:ATP binding"/>
    <property type="evidence" value="ECO:0007669"/>
    <property type="project" value="InterPro"/>
</dbReference>
<evidence type="ECO:0000256" key="2">
    <source>
        <dbReference type="ARBA" id="ARBA00022705"/>
    </source>
</evidence>
<dbReference type="InterPro" id="IPR001623">
    <property type="entry name" value="DnaJ_domain"/>
</dbReference>
<comment type="function">
    <text evidence="11">Participates actively in the response to hyperosmotic and heat shock by preventing the aggregation of stress-denatured proteins and by disaggregating proteins, also in an autonomous, DnaK-independent fashion. Unfolded proteins bind initially to DnaJ; upon interaction with the DnaJ-bound protein, DnaK hydrolyzes its bound ATP, resulting in the formation of a stable complex. GrpE releases ADP from DnaK; ATP binding to DnaK triggers the release of the substrate protein, thus completing the reaction cycle. Several rounds of ATP-dependent interactions between DnaJ, DnaK and GrpE are required for fully efficient folding. Also involved, together with DnaK and GrpE, in the DNA replication of plasmids through activation of initiation proteins.</text>
</comment>
<evidence type="ECO:0000256" key="10">
    <source>
        <dbReference type="ARBA" id="ARBA00067609"/>
    </source>
</evidence>
<evidence type="ECO:0000256" key="1">
    <source>
        <dbReference type="ARBA" id="ARBA00022490"/>
    </source>
</evidence>
<dbReference type="GO" id="GO:0031072">
    <property type="term" value="F:heat shock protein binding"/>
    <property type="evidence" value="ECO:0007669"/>
    <property type="project" value="InterPro"/>
</dbReference>
<dbReference type="CDD" id="cd06257">
    <property type="entry name" value="DnaJ"/>
    <property type="match status" value="1"/>
</dbReference>
<feature type="domain" description="J" evidence="13">
    <location>
        <begin position="7"/>
        <end position="71"/>
    </location>
</feature>
<comment type="domain">
    <text evidence="11">The J domain is necessary and sufficient to stimulate DnaK ATPase activity. Zinc center 1 plays an important role in the autonomous, DnaK-independent chaperone activity of DnaJ. Zinc center 2 is essential for interaction with DnaK and for DnaJ activity.</text>
</comment>
<dbReference type="GO" id="GO:0005737">
    <property type="term" value="C:cytoplasm"/>
    <property type="evidence" value="ECO:0007669"/>
    <property type="project" value="UniProtKB-SubCell"/>
</dbReference>
<dbReference type="KEGG" id="ccz:CCALI_01133"/>
<feature type="repeat" description="CXXCXGXG motif" evidence="11">
    <location>
        <begin position="145"/>
        <end position="152"/>
    </location>
</feature>
<feature type="repeat" description="CXXCXGXG motif" evidence="11">
    <location>
        <begin position="201"/>
        <end position="208"/>
    </location>
</feature>
<dbReference type="eggNOG" id="COG0484">
    <property type="taxonomic scope" value="Bacteria"/>
</dbReference>
<dbReference type="FunCoup" id="S0EXD1">
    <property type="interactions" value="461"/>
</dbReference>
<evidence type="ECO:0000256" key="5">
    <source>
        <dbReference type="ARBA" id="ARBA00022771"/>
    </source>
</evidence>
<keyword evidence="7 11" id="KW-0346">Stress response</keyword>
<dbReference type="Gene3D" id="2.60.260.20">
    <property type="entry name" value="Urease metallochaperone UreE, N-terminal domain"/>
    <property type="match status" value="2"/>
</dbReference>
<dbReference type="FunFam" id="1.10.287.110:FF:000031">
    <property type="entry name" value="Molecular chaperone DnaJ"/>
    <property type="match status" value="1"/>
</dbReference>
<dbReference type="Pfam" id="PF00226">
    <property type="entry name" value="DnaJ"/>
    <property type="match status" value="1"/>
</dbReference>
<dbReference type="RefSeq" id="WP_016482497.1">
    <property type="nucleotide sequence ID" value="NC_021487.1"/>
</dbReference>
<dbReference type="PRINTS" id="PR00625">
    <property type="entry name" value="JDOMAIN"/>
</dbReference>
<dbReference type="PROSITE" id="PS51188">
    <property type="entry name" value="ZF_CR"/>
    <property type="match status" value="1"/>
</dbReference>
<dbReference type="CDD" id="cd10747">
    <property type="entry name" value="DnaJ_C"/>
    <property type="match status" value="1"/>
</dbReference>
<evidence type="ECO:0000259" key="13">
    <source>
        <dbReference type="PROSITE" id="PS50076"/>
    </source>
</evidence>
<reference evidence="16" key="1">
    <citation type="submission" date="2013-03" db="EMBL/GenBank/DDBJ databases">
        <title>Genome sequence of Chthonomonas calidirosea, the first sequenced genome from the Armatimonadetes phylum (formally candidate division OP10).</title>
        <authorList>
            <person name="Lee K.C.Y."/>
            <person name="Morgan X.C."/>
            <person name="Dunfield P.F."/>
            <person name="Tamas I."/>
            <person name="Houghton K.M."/>
            <person name="Vyssotski M."/>
            <person name="Ryan J.L.J."/>
            <person name="Lagutin K."/>
            <person name="McDonald I.R."/>
            <person name="Stott M.B."/>
        </authorList>
    </citation>
    <scope>NUCLEOTIDE SEQUENCE [LARGE SCALE GENOMIC DNA]</scope>
    <source>
        <strain evidence="16">DSM 23976 / ICMP 18418 / T49</strain>
    </source>
</reference>
<dbReference type="InterPro" id="IPR012724">
    <property type="entry name" value="DnaJ"/>
</dbReference>
<dbReference type="InParanoid" id="S0EXD1"/>
<organism evidence="15 16">
    <name type="scientific">Chthonomonas calidirosea (strain DSM 23976 / ICMP 18418 / T49)</name>
    <dbReference type="NCBI Taxonomy" id="1303518"/>
    <lineage>
        <taxon>Bacteria</taxon>
        <taxon>Bacillati</taxon>
        <taxon>Armatimonadota</taxon>
        <taxon>Chthonomonadia</taxon>
        <taxon>Chthonomonadales</taxon>
        <taxon>Chthonomonadaceae</taxon>
        <taxon>Chthonomonas</taxon>
    </lineage>
</organism>
<dbReference type="EMBL" id="HF951689">
    <property type="protein sequence ID" value="CCW34952.1"/>
    <property type="molecule type" value="Genomic_DNA"/>
</dbReference>
<dbReference type="SUPFAM" id="SSF49493">
    <property type="entry name" value="HSP40/DnaJ peptide-binding domain"/>
    <property type="match status" value="2"/>
</dbReference>
<dbReference type="GO" id="GO:0008270">
    <property type="term" value="F:zinc ion binding"/>
    <property type="evidence" value="ECO:0007669"/>
    <property type="project" value="UniProtKB-UniRule"/>
</dbReference>